<protein>
    <recommendedName>
        <fullName evidence="1">Fungal STAND N-terminal Goodbye domain-containing protein</fullName>
    </recommendedName>
</protein>
<dbReference type="AlphaFoldDB" id="G1XL58"/>
<dbReference type="RefSeq" id="XP_011125220.1">
    <property type="nucleotide sequence ID" value="XM_011126918.1"/>
</dbReference>
<dbReference type="Pfam" id="PF17109">
    <property type="entry name" value="Goodbye"/>
    <property type="match status" value="1"/>
</dbReference>
<feature type="domain" description="Fungal STAND N-terminal Goodbye" evidence="1">
    <location>
        <begin position="104"/>
        <end position="182"/>
    </location>
</feature>
<keyword evidence="3" id="KW-1185">Reference proteome</keyword>
<evidence type="ECO:0000313" key="2">
    <source>
        <dbReference type="EMBL" id="EGX46064.1"/>
    </source>
</evidence>
<organism evidence="2 3">
    <name type="scientific">Arthrobotrys oligospora (strain ATCC 24927 / CBS 115.81 / DSM 1491)</name>
    <name type="common">Nematode-trapping fungus</name>
    <name type="synonym">Didymozoophaga oligospora</name>
    <dbReference type="NCBI Taxonomy" id="756982"/>
    <lineage>
        <taxon>Eukaryota</taxon>
        <taxon>Fungi</taxon>
        <taxon>Dikarya</taxon>
        <taxon>Ascomycota</taxon>
        <taxon>Pezizomycotina</taxon>
        <taxon>Orbiliomycetes</taxon>
        <taxon>Orbiliales</taxon>
        <taxon>Orbiliaceae</taxon>
        <taxon>Orbilia</taxon>
        <taxon>Orbilia oligospora</taxon>
    </lineage>
</organism>
<dbReference type="EMBL" id="ADOT01000195">
    <property type="protein sequence ID" value="EGX46064.1"/>
    <property type="molecule type" value="Genomic_DNA"/>
</dbReference>
<dbReference type="GeneID" id="22896121"/>
<dbReference type="Proteomes" id="UP000008784">
    <property type="component" value="Unassembled WGS sequence"/>
</dbReference>
<reference evidence="2 3" key="1">
    <citation type="journal article" date="2011" name="PLoS Pathog.">
        <title>Genomic and proteomic analyses of the fungus Arthrobotrys oligospora provide insights into nematode-trap formation.</title>
        <authorList>
            <person name="Yang J."/>
            <person name="Wang L."/>
            <person name="Ji X."/>
            <person name="Feng Y."/>
            <person name="Li X."/>
            <person name="Zou C."/>
            <person name="Xu J."/>
            <person name="Ren Y."/>
            <person name="Mi Q."/>
            <person name="Wu J."/>
            <person name="Liu S."/>
            <person name="Liu Y."/>
            <person name="Huang X."/>
            <person name="Wang H."/>
            <person name="Niu X."/>
            <person name="Li J."/>
            <person name="Liang L."/>
            <person name="Luo Y."/>
            <person name="Ji K."/>
            <person name="Zhou W."/>
            <person name="Yu Z."/>
            <person name="Li G."/>
            <person name="Liu Y."/>
            <person name="Li L."/>
            <person name="Qiao M."/>
            <person name="Feng L."/>
            <person name="Zhang K.-Q."/>
        </authorList>
    </citation>
    <scope>NUCLEOTIDE SEQUENCE [LARGE SCALE GENOMIC DNA]</scope>
    <source>
        <strain evidence="3">ATCC 24927 / CBS 115.81 / DSM 1491</strain>
    </source>
</reference>
<proteinExistence type="predicted"/>
<name>G1XL58_ARTOA</name>
<dbReference type="InterPro" id="IPR031350">
    <property type="entry name" value="Goodbye_dom"/>
</dbReference>
<comment type="caution">
    <text evidence="2">The sequence shown here is derived from an EMBL/GenBank/DDBJ whole genome shotgun (WGS) entry which is preliminary data.</text>
</comment>
<gene>
    <name evidence="2" type="ORF">AOL_s00110g228</name>
</gene>
<dbReference type="InParanoid" id="G1XL58"/>
<evidence type="ECO:0000259" key="1">
    <source>
        <dbReference type="Pfam" id="PF17109"/>
    </source>
</evidence>
<accession>G1XL58</accession>
<evidence type="ECO:0000313" key="3">
    <source>
        <dbReference type="Proteomes" id="UP000008784"/>
    </source>
</evidence>
<dbReference type="HOGENOM" id="CLU_1371884_0_0_1"/>
<sequence>MPAGLIEVLWKRALDEYTVTTGVNMDDEDCKAILGKIVNFWSDKAKTKGTSGTEDFIPADDESDFPHTPFMHRSSNGGSTSDGGGENNIADLVMNYAVKFDRARHKDANAWDKIRHNLAKYLSVASGLLSVAGELASLAFPPASILIVAVTRAGDAIYTVSKDLDTVKELFETMISFSERVNLLKKKRTIRAPISKDGR</sequence>